<dbReference type="RefSeq" id="WP_014452074.1">
    <property type="nucleotide sequence ID" value="NC_017095.1"/>
</dbReference>
<keyword evidence="3" id="KW-1185">Reference proteome</keyword>
<evidence type="ECO:0000313" key="3">
    <source>
        <dbReference type="Proteomes" id="UP000007384"/>
    </source>
</evidence>
<accession>H9UDP6</accession>
<dbReference type="STRING" id="771875.Ferpe_1575"/>
<gene>
    <name evidence="2" type="ordered locus">Ferpe_1575</name>
</gene>
<reference evidence="2" key="1">
    <citation type="submission" date="2012-03" db="EMBL/GenBank/DDBJ databases">
        <title>Complete sequence of Fervidobacterium pennivorans DSM 9078.</title>
        <authorList>
            <consortium name="US DOE Joint Genome Institute"/>
            <person name="Lucas S."/>
            <person name="Han J."/>
            <person name="Lapidus A."/>
            <person name="Cheng J.-F."/>
            <person name="Goodwin L."/>
            <person name="Pitluck S."/>
            <person name="Peters L."/>
            <person name="Ovchinnikova G."/>
            <person name="Lu M."/>
            <person name="Detter J.C."/>
            <person name="Han C."/>
            <person name="Tapia R."/>
            <person name="Land M."/>
            <person name="Hauser L."/>
            <person name="Kyrpides N."/>
            <person name="Ivanova N."/>
            <person name="Pagani I."/>
            <person name="Noll K.M."/>
            <person name="Woyke T."/>
        </authorList>
    </citation>
    <scope>NUCLEOTIDE SEQUENCE</scope>
    <source>
        <strain evidence="2">DSM 9078</strain>
    </source>
</reference>
<feature type="region of interest" description="Disordered" evidence="1">
    <location>
        <begin position="26"/>
        <end position="46"/>
    </location>
</feature>
<dbReference type="KEGG" id="fpe:Ferpe_1575"/>
<protein>
    <submittedName>
        <fullName evidence="2">Uncharacterized protein</fullName>
    </submittedName>
</protein>
<dbReference type="PATRIC" id="fig|771875.3.peg.1595"/>
<dbReference type="Proteomes" id="UP000007384">
    <property type="component" value="Chromosome"/>
</dbReference>
<dbReference type="HOGENOM" id="CLU_2069620_0_0_0"/>
<dbReference type="AlphaFoldDB" id="H9UDP6"/>
<proteinExistence type="predicted"/>
<sequence length="118" mass="13633">MDISRIDGSGYLPRWEDEMRRAVAQKKASNTIKETDSRWEDNPDPAGWYGTSNYTKTRHEFAGNYYSELEPQDRTYITFGGYNEGIISTQIVEPDIRKVAGGGAPCEFDYDWTRKYTK</sequence>
<dbReference type="EMBL" id="CP003260">
    <property type="protein sequence ID" value="AFG35639.1"/>
    <property type="molecule type" value="Genomic_DNA"/>
</dbReference>
<name>H9UDP6_FERPD</name>
<evidence type="ECO:0000256" key="1">
    <source>
        <dbReference type="SAM" id="MobiDB-lite"/>
    </source>
</evidence>
<organism evidence="2 3">
    <name type="scientific">Fervidobacterium pennivorans (strain DSM 9078 / Ven5)</name>
    <dbReference type="NCBI Taxonomy" id="771875"/>
    <lineage>
        <taxon>Bacteria</taxon>
        <taxon>Thermotogati</taxon>
        <taxon>Thermotogota</taxon>
        <taxon>Thermotogae</taxon>
        <taxon>Thermotogales</taxon>
        <taxon>Fervidobacteriaceae</taxon>
        <taxon>Fervidobacterium</taxon>
    </lineage>
</organism>
<evidence type="ECO:0000313" key="2">
    <source>
        <dbReference type="EMBL" id="AFG35639.1"/>
    </source>
</evidence>